<dbReference type="NCBIfam" id="TIGR01484">
    <property type="entry name" value="HAD-SF-IIB"/>
    <property type="match status" value="1"/>
</dbReference>
<organism evidence="1 2">
    <name type="scientific">Turicibacter bilis</name>
    <dbReference type="NCBI Taxonomy" id="2735723"/>
    <lineage>
        <taxon>Bacteria</taxon>
        <taxon>Bacillati</taxon>
        <taxon>Bacillota</taxon>
        <taxon>Erysipelotrichia</taxon>
        <taxon>Erysipelotrichales</taxon>
        <taxon>Turicibacteraceae</taxon>
        <taxon>Turicibacter</taxon>
    </lineage>
</organism>
<dbReference type="NCBIfam" id="TIGR00099">
    <property type="entry name" value="Cof-subfamily"/>
    <property type="match status" value="1"/>
</dbReference>
<dbReference type="InterPro" id="IPR023214">
    <property type="entry name" value="HAD_sf"/>
</dbReference>
<protein>
    <submittedName>
        <fullName evidence="1">Cof-type HAD-IIB family hydrolase</fullName>
    </submittedName>
</protein>
<dbReference type="Proteomes" id="UP001058016">
    <property type="component" value="Chromosome"/>
</dbReference>
<evidence type="ECO:0000313" key="1">
    <source>
        <dbReference type="EMBL" id="UUF05584.1"/>
    </source>
</evidence>
<name>A0ABY5JFW7_9FIRM</name>
<dbReference type="SFLD" id="SFLDS00003">
    <property type="entry name" value="Haloacid_Dehalogenase"/>
    <property type="match status" value="1"/>
</dbReference>
<keyword evidence="2" id="KW-1185">Reference proteome</keyword>
<dbReference type="PANTHER" id="PTHR10000">
    <property type="entry name" value="PHOSPHOSERINE PHOSPHATASE"/>
    <property type="match status" value="1"/>
</dbReference>
<dbReference type="Gene3D" id="3.30.1240.10">
    <property type="match status" value="1"/>
</dbReference>
<sequence length="263" mass="30597">MIKLIATDMDGTLLTSEKKFPPHMFNIIDQLHEREIKFAVASGRQYYTLLKDFESVKDEVTFICENGALVFDKGENIFCDAMAYEDIVKLIEMIRQIKNAYPILCGVESAYIEDTHEEFNENADMYYARCERVDDLLEAAKRDRICKIAIFDTEDAQINTYMHVKHLNDSFKVSLSGHQWVDIMNPTVNKGEAMRLIQKKYNISYDETMAFGDYLNDYEMMQTCYYSYAMENAHEDLKAICNFNAPSNDEFGVITTIEHFLKK</sequence>
<dbReference type="InterPro" id="IPR036412">
    <property type="entry name" value="HAD-like_sf"/>
</dbReference>
<dbReference type="SUPFAM" id="SSF56784">
    <property type="entry name" value="HAD-like"/>
    <property type="match status" value="1"/>
</dbReference>
<dbReference type="EMBL" id="CP071249">
    <property type="protein sequence ID" value="UUF05584.1"/>
    <property type="molecule type" value="Genomic_DNA"/>
</dbReference>
<gene>
    <name evidence="1" type="ORF">J0J69_11030</name>
</gene>
<evidence type="ECO:0000313" key="2">
    <source>
        <dbReference type="Proteomes" id="UP001058016"/>
    </source>
</evidence>
<dbReference type="GO" id="GO:0016787">
    <property type="term" value="F:hydrolase activity"/>
    <property type="evidence" value="ECO:0007669"/>
    <property type="project" value="UniProtKB-KW"/>
</dbReference>
<dbReference type="SFLD" id="SFLDG01140">
    <property type="entry name" value="C2.B:_Phosphomannomutase_and_P"/>
    <property type="match status" value="1"/>
</dbReference>
<dbReference type="SFLD" id="SFLDG01144">
    <property type="entry name" value="C2.B.4:_PGP_Like"/>
    <property type="match status" value="1"/>
</dbReference>
<dbReference type="CDD" id="cd07518">
    <property type="entry name" value="HAD_YbiV-Like"/>
    <property type="match status" value="1"/>
</dbReference>
<proteinExistence type="predicted"/>
<dbReference type="InterPro" id="IPR006379">
    <property type="entry name" value="HAD-SF_hydro_IIB"/>
</dbReference>
<accession>A0ABY5JFW7</accession>
<dbReference type="RefSeq" id="WP_070099787.1">
    <property type="nucleotide sequence ID" value="NZ_CP071249.1"/>
</dbReference>
<reference evidence="1 2" key="1">
    <citation type="submission" date="2021-03" db="EMBL/GenBank/DDBJ databases">
        <title>Comparative Genomics and Metabolomics in the genus Turicibacter.</title>
        <authorList>
            <person name="Maki J."/>
            <person name="Looft T."/>
        </authorList>
    </citation>
    <scope>NUCLEOTIDE SEQUENCE [LARGE SCALE GENOMIC DNA]</scope>
    <source>
        <strain evidence="1 2">MMM721</strain>
    </source>
</reference>
<dbReference type="PROSITE" id="PS01228">
    <property type="entry name" value="COF_1"/>
    <property type="match status" value="1"/>
</dbReference>
<keyword evidence="1" id="KW-0378">Hydrolase</keyword>
<dbReference type="Pfam" id="PF08282">
    <property type="entry name" value="Hydrolase_3"/>
    <property type="match status" value="1"/>
</dbReference>
<dbReference type="Gene3D" id="3.40.50.1000">
    <property type="entry name" value="HAD superfamily/HAD-like"/>
    <property type="match status" value="1"/>
</dbReference>
<dbReference type="PANTHER" id="PTHR10000:SF53">
    <property type="entry name" value="5-AMINO-6-(5-PHOSPHO-D-RIBITYLAMINO)URACIL PHOSPHATASE YBJI-RELATED"/>
    <property type="match status" value="1"/>
</dbReference>
<dbReference type="InterPro" id="IPR000150">
    <property type="entry name" value="Cof"/>
</dbReference>